<gene>
    <name evidence="2" type="ORF">ERUC_LOCUS32550</name>
</gene>
<proteinExistence type="predicted"/>
<feature type="compositionally biased region" description="Polar residues" evidence="1">
    <location>
        <begin position="32"/>
        <end position="53"/>
    </location>
</feature>
<protein>
    <submittedName>
        <fullName evidence="2">Uncharacterized protein</fullName>
    </submittedName>
</protein>
<dbReference type="AlphaFoldDB" id="A0ABC8L6G2"/>
<evidence type="ECO:0000313" key="3">
    <source>
        <dbReference type="Proteomes" id="UP001642260"/>
    </source>
</evidence>
<comment type="caution">
    <text evidence="2">The sequence shown here is derived from an EMBL/GenBank/DDBJ whole genome shotgun (WGS) entry which is preliminary data.</text>
</comment>
<keyword evidence="3" id="KW-1185">Reference proteome</keyword>
<feature type="compositionally biased region" description="Polar residues" evidence="1">
    <location>
        <begin position="87"/>
        <end position="96"/>
    </location>
</feature>
<feature type="region of interest" description="Disordered" evidence="1">
    <location>
        <begin position="32"/>
        <end position="102"/>
    </location>
</feature>
<sequence length="124" mass="13330">MTDNHRGSGLSTSLLARLQDVEVTYEGEGLQSQLIGEGSNSKPNYQSLPSTLQGEEERVPATLRLGTASGAKRKKPGPKPKPKPKPESSSGGNFQKASGFKIKEPSEEKVVFGSCGEIRRITLF</sequence>
<evidence type="ECO:0000256" key="1">
    <source>
        <dbReference type="SAM" id="MobiDB-lite"/>
    </source>
</evidence>
<reference evidence="2 3" key="1">
    <citation type="submission" date="2022-03" db="EMBL/GenBank/DDBJ databases">
        <authorList>
            <person name="Macdonald S."/>
            <person name="Ahmed S."/>
            <person name="Newling K."/>
        </authorList>
    </citation>
    <scope>NUCLEOTIDE SEQUENCE [LARGE SCALE GENOMIC DNA]</scope>
</reference>
<organism evidence="2 3">
    <name type="scientific">Eruca vesicaria subsp. sativa</name>
    <name type="common">Garden rocket</name>
    <name type="synonym">Eruca sativa</name>
    <dbReference type="NCBI Taxonomy" id="29727"/>
    <lineage>
        <taxon>Eukaryota</taxon>
        <taxon>Viridiplantae</taxon>
        <taxon>Streptophyta</taxon>
        <taxon>Embryophyta</taxon>
        <taxon>Tracheophyta</taxon>
        <taxon>Spermatophyta</taxon>
        <taxon>Magnoliopsida</taxon>
        <taxon>eudicotyledons</taxon>
        <taxon>Gunneridae</taxon>
        <taxon>Pentapetalae</taxon>
        <taxon>rosids</taxon>
        <taxon>malvids</taxon>
        <taxon>Brassicales</taxon>
        <taxon>Brassicaceae</taxon>
        <taxon>Brassiceae</taxon>
        <taxon>Eruca</taxon>
    </lineage>
</organism>
<feature type="compositionally biased region" description="Basic residues" evidence="1">
    <location>
        <begin position="71"/>
        <end position="83"/>
    </location>
</feature>
<evidence type="ECO:0000313" key="2">
    <source>
        <dbReference type="EMBL" id="CAH8377481.1"/>
    </source>
</evidence>
<name>A0ABC8L6G2_ERUVS</name>
<dbReference type="EMBL" id="CAKOAT010471820">
    <property type="protein sequence ID" value="CAH8377481.1"/>
    <property type="molecule type" value="Genomic_DNA"/>
</dbReference>
<accession>A0ABC8L6G2</accession>
<dbReference type="Proteomes" id="UP001642260">
    <property type="component" value="Unassembled WGS sequence"/>
</dbReference>